<dbReference type="InterPro" id="IPR010756">
    <property type="entry name" value="Tls1-like"/>
</dbReference>
<evidence type="ECO:0000256" key="1">
    <source>
        <dbReference type="ARBA" id="ARBA00004123"/>
    </source>
</evidence>
<protein>
    <submittedName>
        <fullName evidence="5">Hepatocellular carcinoma-associated antigen 59-domain-containing protein</fullName>
    </submittedName>
</protein>
<feature type="compositionally biased region" description="Basic and acidic residues" evidence="4">
    <location>
        <begin position="16"/>
        <end position="27"/>
    </location>
</feature>
<feature type="region of interest" description="Disordered" evidence="4">
    <location>
        <begin position="1"/>
        <end position="40"/>
    </location>
</feature>
<keyword evidence="6" id="KW-1185">Reference proteome</keyword>
<name>A0A5C3QQP9_9AGAR</name>
<feature type="region of interest" description="Disordered" evidence="4">
    <location>
        <begin position="54"/>
        <end position="117"/>
    </location>
</feature>
<dbReference type="OrthoDB" id="5627at2759"/>
<accession>A0A5C3QQP9</accession>
<reference evidence="5 6" key="1">
    <citation type="journal article" date="2019" name="Nat. Ecol. Evol.">
        <title>Megaphylogeny resolves global patterns of mushroom evolution.</title>
        <authorList>
            <person name="Varga T."/>
            <person name="Krizsan K."/>
            <person name="Foldi C."/>
            <person name="Dima B."/>
            <person name="Sanchez-Garcia M."/>
            <person name="Sanchez-Ramirez S."/>
            <person name="Szollosi G.J."/>
            <person name="Szarkandi J.G."/>
            <person name="Papp V."/>
            <person name="Albert L."/>
            <person name="Andreopoulos W."/>
            <person name="Angelini C."/>
            <person name="Antonin V."/>
            <person name="Barry K.W."/>
            <person name="Bougher N.L."/>
            <person name="Buchanan P."/>
            <person name="Buyck B."/>
            <person name="Bense V."/>
            <person name="Catcheside P."/>
            <person name="Chovatia M."/>
            <person name="Cooper J."/>
            <person name="Damon W."/>
            <person name="Desjardin D."/>
            <person name="Finy P."/>
            <person name="Geml J."/>
            <person name="Haridas S."/>
            <person name="Hughes K."/>
            <person name="Justo A."/>
            <person name="Karasinski D."/>
            <person name="Kautmanova I."/>
            <person name="Kiss B."/>
            <person name="Kocsube S."/>
            <person name="Kotiranta H."/>
            <person name="LaButti K.M."/>
            <person name="Lechner B.E."/>
            <person name="Liimatainen K."/>
            <person name="Lipzen A."/>
            <person name="Lukacs Z."/>
            <person name="Mihaltcheva S."/>
            <person name="Morgado L.N."/>
            <person name="Niskanen T."/>
            <person name="Noordeloos M.E."/>
            <person name="Ohm R.A."/>
            <person name="Ortiz-Santana B."/>
            <person name="Ovrebo C."/>
            <person name="Racz N."/>
            <person name="Riley R."/>
            <person name="Savchenko A."/>
            <person name="Shiryaev A."/>
            <person name="Soop K."/>
            <person name="Spirin V."/>
            <person name="Szebenyi C."/>
            <person name="Tomsovsky M."/>
            <person name="Tulloss R.E."/>
            <person name="Uehling J."/>
            <person name="Grigoriev I.V."/>
            <person name="Vagvolgyi C."/>
            <person name="Papp T."/>
            <person name="Martin F.M."/>
            <person name="Miettinen O."/>
            <person name="Hibbett D.S."/>
            <person name="Nagy L.G."/>
        </authorList>
    </citation>
    <scope>NUCLEOTIDE SEQUENCE [LARGE SCALE GENOMIC DNA]</scope>
    <source>
        <strain evidence="5 6">CBS 309.79</strain>
    </source>
</reference>
<dbReference type="PANTHER" id="PTHR13486">
    <property type="entry name" value="TELOMERE LENGTH AND SILENCING PROTEIN 1 TLS1 FAMILY MEMBER"/>
    <property type="match status" value="1"/>
</dbReference>
<evidence type="ECO:0000256" key="4">
    <source>
        <dbReference type="SAM" id="MobiDB-lite"/>
    </source>
</evidence>
<dbReference type="AlphaFoldDB" id="A0A5C3QQP9"/>
<feature type="region of interest" description="Disordered" evidence="4">
    <location>
        <begin position="257"/>
        <end position="290"/>
    </location>
</feature>
<gene>
    <name evidence="5" type="ORF">BDV98DRAFT_613040</name>
</gene>
<evidence type="ECO:0000256" key="3">
    <source>
        <dbReference type="ARBA" id="ARBA00023242"/>
    </source>
</evidence>
<dbReference type="STRING" id="1884261.A0A5C3QQP9"/>
<dbReference type="EMBL" id="ML178828">
    <property type="protein sequence ID" value="TFL00674.1"/>
    <property type="molecule type" value="Genomic_DNA"/>
</dbReference>
<organism evidence="5 6">
    <name type="scientific">Pterulicium gracile</name>
    <dbReference type="NCBI Taxonomy" id="1884261"/>
    <lineage>
        <taxon>Eukaryota</taxon>
        <taxon>Fungi</taxon>
        <taxon>Dikarya</taxon>
        <taxon>Basidiomycota</taxon>
        <taxon>Agaricomycotina</taxon>
        <taxon>Agaricomycetes</taxon>
        <taxon>Agaricomycetidae</taxon>
        <taxon>Agaricales</taxon>
        <taxon>Pleurotineae</taxon>
        <taxon>Pterulaceae</taxon>
        <taxon>Pterulicium</taxon>
    </lineage>
</organism>
<comment type="subcellular location">
    <subcellularLocation>
        <location evidence="1">Nucleus</location>
    </subcellularLocation>
</comment>
<keyword evidence="3" id="KW-0539">Nucleus</keyword>
<dbReference type="GO" id="GO:0000398">
    <property type="term" value="P:mRNA splicing, via spliceosome"/>
    <property type="evidence" value="ECO:0007669"/>
    <property type="project" value="TreeGrafter"/>
</dbReference>
<dbReference type="PANTHER" id="PTHR13486:SF2">
    <property type="entry name" value="SPLICING FACTOR C9ORF78"/>
    <property type="match status" value="1"/>
</dbReference>
<comment type="similarity">
    <text evidence="2">Belongs to the TLS1 family.</text>
</comment>
<proteinExistence type="inferred from homology"/>
<feature type="compositionally biased region" description="Polar residues" evidence="4">
    <location>
        <begin position="267"/>
        <end position="276"/>
    </location>
</feature>
<dbReference type="GO" id="GO:0005681">
    <property type="term" value="C:spliceosomal complex"/>
    <property type="evidence" value="ECO:0007669"/>
    <property type="project" value="TreeGrafter"/>
</dbReference>
<dbReference type="Proteomes" id="UP000305067">
    <property type="component" value="Unassembled WGS sequence"/>
</dbReference>
<sequence>MIKKRTRPTTAARSKLPTDDDTPKGDSTEPTEPLVEEGEELSIADLLELQRIRKSKQGIDSLKLNKGVAKRRRRTEEEEEQEKGGLKPGTKQHETLDDEDDEASSRARKAVRSNNFTGQTNILDVDKHMMAYIEENLQVRGRLKEEEPTKPADPQDALYDIGDRWKVDKQSAKEGSVTNSSSMLTAIPEVDLGMDTRLRNIEDTEKAKQSIAEARADKKKIVEEGEEHLAANRFYRPNMKGKTDADILREAKMEAMGMQVSDDRPQRNTNQAQSATDEAVMERFKKRMRR</sequence>
<dbReference type="Pfam" id="PF07052">
    <property type="entry name" value="Hep_59"/>
    <property type="match status" value="1"/>
</dbReference>
<evidence type="ECO:0000313" key="5">
    <source>
        <dbReference type="EMBL" id="TFL00674.1"/>
    </source>
</evidence>
<evidence type="ECO:0000256" key="2">
    <source>
        <dbReference type="ARBA" id="ARBA00007643"/>
    </source>
</evidence>
<evidence type="ECO:0000313" key="6">
    <source>
        <dbReference type="Proteomes" id="UP000305067"/>
    </source>
</evidence>